<dbReference type="PROSITE" id="PS50157">
    <property type="entry name" value="ZINC_FINGER_C2H2_2"/>
    <property type="match status" value="10"/>
</dbReference>
<dbReference type="PROSITE" id="PS00028">
    <property type="entry name" value="ZINC_FINGER_C2H2_1"/>
    <property type="match status" value="8"/>
</dbReference>
<keyword evidence="4 8" id="KW-0863">Zinc-finger</keyword>
<protein>
    <recommendedName>
        <fullName evidence="7">Zinc finger protein 865</fullName>
    </recommendedName>
</protein>
<dbReference type="GO" id="GO:0008270">
    <property type="term" value="F:zinc ion binding"/>
    <property type="evidence" value="ECO:0007669"/>
    <property type="project" value="UniProtKB-KW"/>
</dbReference>
<keyword evidence="2" id="KW-0479">Metal-binding</keyword>
<gene>
    <name evidence="10" type="ORF">BINO364_LOCUS190</name>
</gene>
<dbReference type="GO" id="GO:0005634">
    <property type="term" value="C:nucleus"/>
    <property type="evidence" value="ECO:0007669"/>
    <property type="project" value="UniProtKB-SubCell"/>
</dbReference>
<dbReference type="FunFam" id="3.30.160.60:FF:000100">
    <property type="entry name" value="Zinc finger 45-like"/>
    <property type="match status" value="1"/>
</dbReference>
<name>A0A8S4I1P6_9NEOP</name>
<evidence type="ECO:0000256" key="3">
    <source>
        <dbReference type="ARBA" id="ARBA00022737"/>
    </source>
</evidence>
<dbReference type="AlphaFoldDB" id="A0A8S4I1P6"/>
<evidence type="ECO:0000256" key="4">
    <source>
        <dbReference type="ARBA" id="ARBA00022771"/>
    </source>
</evidence>
<dbReference type="FunFam" id="3.30.160.60:FF:000634">
    <property type="entry name" value="Zinc finger X-chromosomal protein"/>
    <property type="match status" value="1"/>
</dbReference>
<evidence type="ECO:0000256" key="2">
    <source>
        <dbReference type="ARBA" id="ARBA00022723"/>
    </source>
</evidence>
<evidence type="ECO:0000259" key="9">
    <source>
        <dbReference type="PROSITE" id="PS50157"/>
    </source>
</evidence>
<proteinExistence type="predicted"/>
<dbReference type="PANTHER" id="PTHR24379">
    <property type="entry name" value="KRAB AND ZINC FINGER DOMAIN-CONTAINING"/>
    <property type="match status" value="1"/>
</dbReference>
<keyword evidence="3" id="KW-0677">Repeat</keyword>
<dbReference type="OrthoDB" id="8117402at2759"/>
<feature type="domain" description="C2H2-type" evidence="9">
    <location>
        <begin position="204"/>
        <end position="231"/>
    </location>
</feature>
<dbReference type="SMART" id="SM00355">
    <property type="entry name" value="ZnF_C2H2"/>
    <property type="match status" value="10"/>
</dbReference>
<dbReference type="Proteomes" id="UP000838878">
    <property type="component" value="Chromosome 1"/>
</dbReference>
<feature type="non-terminal residue" evidence="10">
    <location>
        <position position="481"/>
    </location>
</feature>
<keyword evidence="6" id="KW-0539">Nucleus</keyword>
<keyword evidence="11" id="KW-1185">Reference proteome</keyword>
<dbReference type="FunFam" id="3.30.160.60:FF:000202">
    <property type="entry name" value="Zinc finger protein 574"/>
    <property type="match status" value="1"/>
</dbReference>
<dbReference type="FunFam" id="3.30.160.60:FF:000446">
    <property type="entry name" value="Zinc finger protein"/>
    <property type="match status" value="1"/>
</dbReference>
<dbReference type="FunFam" id="3.30.160.60:FF:001498">
    <property type="entry name" value="Zinc finger protein 404"/>
    <property type="match status" value="1"/>
</dbReference>
<dbReference type="InterPro" id="IPR036236">
    <property type="entry name" value="Znf_C2H2_sf"/>
</dbReference>
<evidence type="ECO:0000256" key="6">
    <source>
        <dbReference type="ARBA" id="ARBA00023242"/>
    </source>
</evidence>
<feature type="domain" description="C2H2-type" evidence="9">
    <location>
        <begin position="149"/>
        <end position="176"/>
    </location>
</feature>
<feature type="domain" description="C2H2-type" evidence="9">
    <location>
        <begin position="348"/>
        <end position="375"/>
    </location>
</feature>
<dbReference type="GO" id="GO:0032502">
    <property type="term" value="P:developmental process"/>
    <property type="evidence" value="ECO:0007669"/>
    <property type="project" value="UniProtKB-ARBA"/>
</dbReference>
<feature type="domain" description="C2H2-type" evidence="9">
    <location>
        <begin position="292"/>
        <end position="319"/>
    </location>
</feature>
<sequence length="481" mass="56563">MSLEYVKIKIEPDLDEPSSSNNNVNSFGDSEHFSENIKKRLENSNNYDNTEFVNIKVEPDIIDYDYKGDPEAEHEQAQWQNVPFKYEPGLQPNINIEVNIKQEPEELETNENDFNFAVPQGLPPKPPNIFISDVSEEVLSLNSTIDGKYMCPICHKRFASKANVQRHMLLHTREKLECATCFRQFVKPGHYERHLLTHSTEKRFKCEECGKMFRTTSNLEQHKRIHLAVKPFECQQCLRQFAVKANLIKHQSKGKCRRPREEPIICTVCNKTFKKEFLLKSHLRRHTTERPYVCDKCDMSFKYKSTLIRHVQLHNGIKPYSCKVCRKKFTHAGLIKPHMRRHTGEKPYACPICNKLFAHKHNMQRHTLRHAKIKHLVCDVCNKTFPKESRLKYHMRTHTKAKPFLCAVCPKTFSHRQNIIRHYSRKHPNETYNCKDTDASVAKDVWEKVKNRNLEIKVDFCEVKIEISDNSDDEILANFKK</sequence>
<feature type="domain" description="C2H2-type" evidence="9">
    <location>
        <begin position="320"/>
        <end position="347"/>
    </location>
</feature>
<evidence type="ECO:0000256" key="5">
    <source>
        <dbReference type="ARBA" id="ARBA00022833"/>
    </source>
</evidence>
<evidence type="ECO:0000313" key="11">
    <source>
        <dbReference type="Proteomes" id="UP000838878"/>
    </source>
</evidence>
<dbReference type="FunFam" id="3.30.160.60:FF:000145">
    <property type="entry name" value="Zinc finger protein 574"/>
    <property type="match status" value="1"/>
</dbReference>
<evidence type="ECO:0000313" key="10">
    <source>
        <dbReference type="EMBL" id="CAH0712984.1"/>
    </source>
</evidence>
<dbReference type="Pfam" id="PF00096">
    <property type="entry name" value="zf-C2H2"/>
    <property type="match status" value="5"/>
</dbReference>
<evidence type="ECO:0000256" key="7">
    <source>
        <dbReference type="ARBA" id="ARBA00068876"/>
    </source>
</evidence>
<dbReference type="SUPFAM" id="SSF57667">
    <property type="entry name" value="beta-beta-alpha zinc fingers"/>
    <property type="match status" value="5"/>
</dbReference>
<dbReference type="EMBL" id="OV170221">
    <property type="protein sequence ID" value="CAH0712984.1"/>
    <property type="molecule type" value="Genomic_DNA"/>
</dbReference>
<keyword evidence="5" id="KW-0862">Zinc</keyword>
<accession>A0A8S4I1P6</accession>
<comment type="subcellular location">
    <subcellularLocation>
        <location evidence="1">Nucleus</location>
    </subcellularLocation>
</comment>
<dbReference type="PANTHER" id="PTHR24379:SF121">
    <property type="entry name" value="C2H2-TYPE DOMAIN-CONTAINING PROTEIN"/>
    <property type="match status" value="1"/>
</dbReference>
<reference evidence="10" key="1">
    <citation type="submission" date="2021-12" db="EMBL/GenBank/DDBJ databases">
        <authorList>
            <person name="Martin H S."/>
        </authorList>
    </citation>
    <scope>NUCLEOTIDE SEQUENCE</scope>
</reference>
<feature type="domain" description="C2H2-type" evidence="9">
    <location>
        <begin position="176"/>
        <end position="203"/>
    </location>
</feature>
<evidence type="ECO:0000256" key="8">
    <source>
        <dbReference type="PROSITE-ProRule" id="PRU00042"/>
    </source>
</evidence>
<dbReference type="InterPro" id="IPR013087">
    <property type="entry name" value="Znf_C2H2_type"/>
</dbReference>
<evidence type="ECO:0000256" key="1">
    <source>
        <dbReference type="ARBA" id="ARBA00004123"/>
    </source>
</evidence>
<feature type="domain" description="C2H2-type" evidence="9">
    <location>
        <begin position="376"/>
        <end position="403"/>
    </location>
</feature>
<feature type="domain" description="C2H2-type" evidence="9">
    <location>
        <begin position="232"/>
        <end position="259"/>
    </location>
</feature>
<dbReference type="Pfam" id="PF12874">
    <property type="entry name" value="zf-met"/>
    <property type="match status" value="1"/>
</dbReference>
<dbReference type="Gene3D" id="3.30.160.60">
    <property type="entry name" value="Classic Zinc Finger"/>
    <property type="match status" value="9"/>
</dbReference>
<organism evidence="10 11">
    <name type="scientific">Brenthis ino</name>
    <name type="common">lesser marbled fritillary</name>
    <dbReference type="NCBI Taxonomy" id="405034"/>
    <lineage>
        <taxon>Eukaryota</taxon>
        <taxon>Metazoa</taxon>
        <taxon>Ecdysozoa</taxon>
        <taxon>Arthropoda</taxon>
        <taxon>Hexapoda</taxon>
        <taxon>Insecta</taxon>
        <taxon>Pterygota</taxon>
        <taxon>Neoptera</taxon>
        <taxon>Endopterygota</taxon>
        <taxon>Lepidoptera</taxon>
        <taxon>Glossata</taxon>
        <taxon>Ditrysia</taxon>
        <taxon>Papilionoidea</taxon>
        <taxon>Nymphalidae</taxon>
        <taxon>Heliconiinae</taxon>
        <taxon>Argynnini</taxon>
        <taxon>Brenthis</taxon>
    </lineage>
</organism>
<feature type="domain" description="C2H2-type" evidence="9">
    <location>
        <begin position="404"/>
        <end position="432"/>
    </location>
</feature>
<feature type="domain" description="C2H2-type" evidence="9">
    <location>
        <begin position="264"/>
        <end position="291"/>
    </location>
</feature>